<gene>
    <name evidence="2" type="ORF">AVDCRST_MAG53-1562</name>
</gene>
<sequence>APRPAGHPDRRRRRTAPRHAHALFHARGAPHDGGRRRRGGARHDGIRALRRRPARRRARTRPVGLRRLPHDPQPSRRDADHHAHRAGLRGRRRARPRGGRGRLRHQAVRAGRAALAHPGGDAPRPRPRRRGRRPADRRGGARSPQSLRRARRRDREVDVLGVRARRLPDGATGPPVQPPGAPARDLGRLGLPRSARDRRAHPPPPREARAGPGGSEPHPHRPRRGLPVPGAV</sequence>
<feature type="compositionally biased region" description="Basic residues" evidence="1">
    <location>
        <begin position="48"/>
        <end position="60"/>
    </location>
</feature>
<protein>
    <submittedName>
        <fullName evidence="2">Phosphate regulon transcriptional regulatory protein PhoB (SphR)</fullName>
    </submittedName>
</protein>
<feature type="compositionally biased region" description="Basic residues" evidence="1">
    <location>
        <begin position="9"/>
        <end position="24"/>
    </location>
</feature>
<organism evidence="2">
    <name type="scientific">uncultured Solirubrobacteraceae bacterium</name>
    <dbReference type="NCBI Taxonomy" id="1162706"/>
    <lineage>
        <taxon>Bacteria</taxon>
        <taxon>Bacillati</taxon>
        <taxon>Actinomycetota</taxon>
        <taxon>Thermoleophilia</taxon>
        <taxon>Solirubrobacterales</taxon>
        <taxon>Solirubrobacteraceae</taxon>
        <taxon>environmental samples</taxon>
    </lineage>
</organism>
<accession>A0A6J4SFB5</accession>
<evidence type="ECO:0000313" key="2">
    <source>
        <dbReference type="EMBL" id="CAA9490326.1"/>
    </source>
</evidence>
<feature type="non-terminal residue" evidence="2">
    <location>
        <position position="232"/>
    </location>
</feature>
<feature type="compositionally biased region" description="Basic and acidic residues" evidence="1">
    <location>
        <begin position="68"/>
        <end position="81"/>
    </location>
</feature>
<evidence type="ECO:0000256" key="1">
    <source>
        <dbReference type="SAM" id="MobiDB-lite"/>
    </source>
</evidence>
<proteinExistence type="predicted"/>
<dbReference type="EMBL" id="CADCVR010000042">
    <property type="protein sequence ID" value="CAA9490326.1"/>
    <property type="molecule type" value="Genomic_DNA"/>
</dbReference>
<feature type="region of interest" description="Disordered" evidence="1">
    <location>
        <begin position="1"/>
        <end position="232"/>
    </location>
</feature>
<reference evidence="2" key="1">
    <citation type="submission" date="2020-02" db="EMBL/GenBank/DDBJ databases">
        <authorList>
            <person name="Meier V. D."/>
        </authorList>
    </citation>
    <scope>NUCLEOTIDE SEQUENCE</scope>
    <source>
        <strain evidence="2">AVDCRST_MAG53</strain>
    </source>
</reference>
<feature type="non-terminal residue" evidence="2">
    <location>
        <position position="1"/>
    </location>
</feature>
<dbReference type="AlphaFoldDB" id="A0A6J4SFB5"/>
<feature type="compositionally biased region" description="Basic residues" evidence="1">
    <location>
        <begin position="82"/>
        <end position="107"/>
    </location>
</feature>
<name>A0A6J4SFB5_9ACTN</name>